<organism evidence="1 2">
    <name type="scientific">Primorskyibacter sedentarius</name>
    <dbReference type="NCBI Taxonomy" id="745311"/>
    <lineage>
        <taxon>Bacteria</taxon>
        <taxon>Pseudomonadati</taxon>
        <taxon>Pseudomonadota</taxon>
        <taxon>Alphaproteobacteria</taxon>
        <taxon>Rhodobacterales</taxon>
        <taxon>Roseobacteraceae</taxon>
        <taxon>Primorskyibacter</taxon>
    </lineage>
</organism>
<reference evidence="1 2" key="1">
    <citation type="submission" date="2019-03" db="EMBL/GenBank/DDBJ databases">
        <title>Genomic Encyclopedia of Type Strains, Phase IV (KMG-IV): sequencing the most valuable type-strain genomes for metagenomic binning, comparative biology and taxonomic classification.</title>
        <authorList>
            <person name="Goeker M."/>
        </authorList>
    </citation>
    <scope>NUCLEOTIDE SEQUENCE [LARGE SCALE GENOMIC DNA]</scope>
    <source>
        <strain evidence="1 2">DSM 104836</strain>
    </source>
</reference>
<gene>
    <name evidence="1" type="ORF">EDD52_13617</name>
</gene>
<evidence type="ECO:0000313" key="2">
    <source>
        <dbReference type="Proteomes" id="UP000295696"/>
    </source>
</evidence>
<evidence type="ECO:0000313" key="1">
    <source>
        <dbReference type="EMBL" id="TCS53211.1"/>
    </source>
</evidence>
<dbReference type="Proteomes" id="UP000295696">
    <property type="component" value="Unassembled WGS sequence"/>
</dbReference>
<proteinExistence type="predicted"/>
<dbReference type="EMBL" id="SLZU01000036">
    <property type="protein sequence ID" value="TCS53211.1"/>
    <property type="molecule type" value="Genomic_DNA"/>
</dbReference>
<name>A0A4R3ITA7_9RHOB</name>
<accession>A0A4R3ITA7</accession>
<keyword evidence="2" id="KW-1185">Reference proteome</keyword>
<sequence length="110" mass="12014">MADISDFSKEVGLSGAAVFGSIKLSGENGTVASLVDRKRVCRNGHRAPGGASCPCFYARHFRKSVNARWRSEDGVSVKINTIMSMARMVLAMGRSRMNHGPLSENSRVRR</sequence>
<dbReference type="AlphaFoldDB" id="A0A4R3ITA7"/>
<protein>
    <submittedName>
        <fullName evidence="1">Uncharacterized protein</fullName>
    </submittedName>
</protein>
<comment type="caution">
    <text evidence="1">The sequence shown here is derived from an EMBL/GenBank/DDBJ whole genome shotgun (WGS) entry which is preliminary data.</text>
</comment>